<accession>A0ABT2YHF0</accession>
<dbReference type="InterPro" id="IPR052622">
    <property type="entry name" value="Glycosyltransferase_G1"/>
</dbReference>
<dbReference type="InterPro" id="IPR001296">
    <property type="entry name" value="Glyco_trans_1"/>
</dbReference>
<dbReference type="PANTHER" id="PTHR46660:SF2">
    <property type="entry name" value="GLYCOSYLTRANSFERASE 1 DOMAIN-CONTAINING PROTEIN 1"/>
    <property type="match status" value="1"/>
</dbReference>
<reference evidence="2 3" key="1">
    <citation type="submission" date="2021-11" db="EMBL/GenBank/DDBJ databases">
        <authorList>
            <person name="Liang Q."/>
            <person name="Mou H."/>
            <person name="Liu Z."/>
        </authorList>
    </citation>
    <scope>NUCLEOTIDE SEQUENCE [LARGE SCALE GENOMIC DNA]</scope>
    <source>
        <strain evidence="2 3">CHU3</strain>
    </source>
</reference>
<dbReference type="Pfam" id="PF00534">
    <property type="entry name" value="Glycos_transf_1"/>
    <property type="match status" value="1"/>
</dbReference>
<dbReference type="CDD" id="cd03801">
    <property type="entry name" value="GT4_PimA-like"/>
    <property type="match status" value="1"/>
</dbReference>
<name>A0ABT2YHF0_9BURK</name>
<keyword evidence="3" id="KW-1185">Reference proteome</keyword>
<comment type="caution">
    <text evidence="2">The sequence shown here is derived from an EMBL/GenBank/DDBJ whole genome shotgun (WGS) entry which is preliminary data.</text>
</comment>
<dbReference type="Gene3D" id="3.40.50.2000">
    <property type="entry name" value="Glycogen Phosphorylase B"/>
    <property type="match status" value="1"/>
</dbReference>
<dbReference type="Proteomes" id="UP001209701">
    <property type="component" value="Unassembled WGS sequence"/>
</dbReference>
<evidence type="ECO:0000313" key="2">
    <source>
        <dbReference type="EMBL" id="MCV2369464.1"/>
    </source>
</evidence>
<gene>
    <name evidence="2" type="ORF">LNV07_15395</name>
</gene>
<protein>
    <submittedName>
        <fullName evidence="2">TIGR04348 family glycosyltransferase</fullName>
    </submittedName>
</protein>
<feature type="domain" description="Glycosyl transferase family 1" evidence="1">
    <location>
        <begin position="150"/>
        <end position="299"/>
    </location>
</feature>
<dbReference type="SUPFAM" id="SSF53756">
    <property type="entry name" value="UDP-Glycosyltransferase/glycogen phosphorylase"/>
    <property type="match status" value="1"/>
</dbReference>
<dbReference type="PANTHER" id="PTHR46660">
    <property type="match status" value="1"/>
</dbReference>
<evidence type="ECO:0000313" key="3">
    <source>
        <dbReference type="Proteomes" id="UP001209701"/>
    </source>
</evidence>
<sequence>MSRPAILIVTPAFADANNGNWQTAQRWARFLSEDYRVTLAKSWEAGDDQAQPDLLLALHARRSAASVRAWAEKRPGKPLLLVLTGTDLYQDIQSDAAAQASLRAASALVVLNELGLRALPEGLRAKAHVCLQSCAPRQALADKPRRWLRALMVGHLREVKSPQTYFDAAKLLAGRPDIRLDHIGAALEPALGAAALALMQRCPQYRWLGALPHQQTRKRIQAAHVLVHPSRLEGGAHAVIEALCSGTPVLASRVDGNVGLLGEDYLGLFDWNDAAGLADLLRQCRDDPAMLTALRKQADARAALFHPDQEKRRLRAIVAGLLSQTTSLQEGIAP</sequence>
<dbReference type="EMBL" id="JAJIRN010000006">
    <property type="protein sequence ID" value="MCV2369464.1"/>
    <property type="molecule type" value="Genomic_DNA"/>
</dbReference>
<dbReference type="InterPro" id="IPR027627">
    <property type="entry name" value="Glycosyltransferase_put"/>
</dbReference>
<proteinExistence type="predicted"/>
<dbReference type="NCBIfam" id="TIGR04348">
    <property type="entry name" value="selenoneine biosynthesis selenosugar synthase SenB"/>
    <property type="match status" value="1"/>
</dbReference>
<dbReference type="RefSeq" id="WP_263572046.1">
    <property type="nucleotide sequence ID" value="NZ_JAJIRN010000006.1"/>
</dbReference>
<evidence type="ECO:0000259" key="1">
    <source>
        <dbReference type="Pfam" id="PF00534"/>
    </source>
</evidence>
<organism evidence="2 3">
    <name type="scientific">Roseateles oligotrophus</name>
    <dbReference type="NCBI Taxonomy" id="1769250"/>
    <lineage>
        <taxon>Bacteria</taxon>
        <taxon>Pseudomonadati</taxon>
        <taxon>Pseudomonadota</taxon>
        <taxon>Betaproteobacteria</taxon>
        <taxon>Burkholderiales</taxon>
        <taxon>Sphaerotilaceae</taxon>
        <taxon>Roseateles</taxon>
    </lineage>
</organism>